<dbReference type="SMART" id="SM00530">
    <property type="entry name" value="HTH_XRE"/>
    <property type="match status" value="1"/>
</dbReference>
<gene>
    <name evidence="2" type="ORF">DFJ66_0564</name>
</gene>
<name>A0A495X1F9_9PSEU</name>
<dbReference type="SUPFAM" id="SSF47413">
    <property type="entry name" value="lambda repressor-like DNA-binding domains"/>
    <property type="match status" value="1"/>
</dbReference>
<keyword evidence="3" id="KW-1185">Reference proteome</keyword>
<evidence type="ECO:0000313" key="2">
    <source>
        <dbReference type="EMBL" id="RKT67389.1"/>
    </source>
</evidence>
<dbReference type="OrthoDB" id="4285266at2"/>
<sequence>MSVPMNPRLLRRLIALKMVHFRTRAGLTQADAARIRGCAQSRIHYIESRRTLPNEQDLRLLLPAYGVDRPTIDSFLDLLPVARKRNWYDSLPEAVMPSWFGDFVAFEEAAKEIESFQCMLIPGLLQTESYASAVLRTLKPDLSDDEVGRRVGVRMRRQATVLDAERSTTRIRAVVTEAALRTAVGGPETHRTQLLHLLERARHPRIELQVIPADIGAHAGLDGSFTLFRLPIEDDPGLVYMEDRLRGHYYEETDAINEYSSVFMSLRRSALTPHLSSAMISSVAEEIS</sequence>
<dbReference type="GO" id="GO:0003677">
    <property type="term" value="F:DNA binding"/>
    <property type="evidence" value="ECO:0007669"/>
    <property type="project" value="InterPro"/>
</dbReference>
<dbReference type="PROSITE" id="PS50943">
    <property type="entry name" value="HTH_CROC1"/>
    <property type="match status" value="1"/>
</dbReference>
<dbReference type="Pfam" id="PF19054">
    <property type="entry name" value="DUF5753"/>
    <property type="match status" value="1"/>
</dbReference>
<dbReference type="AlphaFoldDB" id="A0A495X1F9"/>
<dbReference type="EMBL" id="RBXR01000001">
    <property type="protein sequence ID" value="RKT67389.1"/>
    <property type="molecule type" value="Genomic_DNA"/>
</dbReference>
<reference evidence="2 3" key="1">
    <citation type="submission" date="2018-10" db="EMBL/GenBank/DDBJ databases">
        <title>Sequencing the genomes of 1000 actinobacteria strains.</title>
        <authorList>
            <person name="Klenk H.-P."/>
        </authorList>
    </citation>
    <scope>NUCLEOTIDE SEQUENCE [LARGE SCALE GENOMIC DNA]</scope>
    <source>
        <strain evidence="2 3">DSM 43911</strain>
    </source>
</reference>
<dbReference type="InterPro" id="IPR010982">
    <property type="entry name" value="Lambda_DNA-bd_dom_sf"/>
</dbReference>
<evidence type="ECO:0000259" key="1">
    <source>
        <dbReference type="PROSITE" id="PS50943"/>
    </source>
</evidence>
<dbReference type="Proteomes" id="UP000272729">
    <property type="component" value="Unassembled WGS sequence"/>
</dbReference>
<feature type="domain" description="HTH cro/C1-type" evidence="1">
    <location>
        <begin position="18"/>
        <end position="72"/>
    </location>
</feature>
<proteinExistence type="predicted"/>
<comment type="caution">
    <text evidence="2">The sequence shown here is derived from an EMBL/GenBank/DDBJ whole genome shotgun (WGS) entry which is preliminary data.</text>
</comment>
<organism evidence="2 3">
    <name type="scientific">Saccharothrix variisporea</name>
    <dbReference type="NCBI Taxonomy" id="543527"/>
    <lineage>
        <taxon>Bacteria</taxon>
        <taxon>Bacillati</taxon>
        <taxon>Actinomycetota</taxon>
        <taxon>Actinomycetes</taxon>
        <taxon>Pseudonocardiales</taxon>
        <taxon>Pseudonocardiaceae</taxon>
        <taxon>Saccharothrix</taxon>
    </lineage>
</organism>
<accession>A0A495X1F9</accession>
<dbReference type="CDD" id="cd00093">
    <property type="entry name" value="HTH_XRE"/>
    <property type="match status" value="1"/>
</dbReference>
<dbReference type="InterPro" id="IPR043917">
    <property type="entry name" value="DUF5753"/>
</dbReference>
<dbReference type="Pfam" id="PF13560">
    <property type="entry name" value="HTH_31"/>
    <property type="match status" value="1"/>
</dbReference>
<protein>
    <submittedName>
        <fullName evidence="2">Helix-turn-helix protein</fullName>
    </submittedName>
</protein>
<dbReference type="InterPro" id="IPR001387">
    <property type="entry name" value="Cro/C1-type_HTH"/>
</dbReference>
<dbReference type="Gene3D" id="1.10.260.40">
    <property type="entry name" value="lambda repressor-like DNA-binding domains"/>
    <property type="match status" value="1"/>
</dbReference>
<evidence type="ECO:0000313" key="3">
    <source>
        <dbReference type="Proteomes" id="UP000272729"/>
    </source>
</evidence>
<dbReference type="RefSeq" id="WP_121217653.1">
    <property type="nucleotide sequence ID" value="NZ_JBIUBA010000009.1"/>
</dbReference>